<dbReference type="SUPFAM" id="SSF55961">
    <property type="entry name" value="Bet v1-like"/>
    <property type="match status" value="1"/>
</dbReference>
<dbReference type="EMBL" id="AP035768">
    <property type="protein sequence ID" value="BFO18355.1"/>
    <property type="molecule type" value="Genomic_DNA"/>
</dbReference>
<reference evidence="1" key="1">
    <citation type="submission" date="2024-06" db="EMBL/GenBank/DDBJ databases">
        <authorList>
            <consortium name="consrtm"/>
            <person name="Uemura M."/>
            <person name="Terahara T."/>
        </authorList>
    </citation>
    <scope>NUCLEOTIDE SEQUENCE</scope>
    <source>
        <strain evidence="1">KM77-8</strain>
    </source>
</reference>
<dbReference type="Gene3D" id="3.30.530.20">
    <property type="match status" value="1"/>
</dbReference>
<gene>
    <name evidence="1" type="ORF">SHKM778_47430</name>
</gene>
<dbReference type="InterPro" id="IPR023393">
    <property type="entry name" value="START-like_dom_sf"/>
</dbReference>
<protein>
    <submittedName>
        <fullName evidence="1">Uncharacterized protein</fullName>
    </submittedName>
</protein>
<accession>A0AAT9HLQ0</accession>
<reference evidence="1" key="2">
    <citation type="submission" date="2024-07" db="EMBL/GenBank/DDBJ databases">
        <title>Streptomyces haneummycinica sp. nov., a new antibiotic-producing actinobacterium isolated from marine sediment.</title>
        <authorList>
            <person name="Uemura M."/>
            <person name="Hamada M."/>
            <person name="Hirano S."/>
            <person name="Kobayashi K."/>
            <person name="Ohshiro T."/>
            <person name="Kobayashi T."/>
            <person name="Terahara T."/>
        </authorList>
    </citation>
    <scope>NUCLEOTIDE SEQUENCE</scope>
    <source>
        <strain evidence="1">KM77-8</strain>
    </source>
</reference>
<name>A0AAT9HLQ0_9ACTN</name>
<organism evidence="1">
    <name type="scientific">Streptomyces haneummycinicus</name>
    <dbReference type="NCBI Taxonomy" id="3074435"/>
    <lineage>
        <taxon>Bacteria</taxon>
        <taxon>Bacillati</taxon>
        <taxon>Actinomycetota</taxon>
        <taxon>Actinomycetes</taxon>
        <taxon>Kitasatosporales</taxon>
        <taxon>Streptomycetaceae</taxon>
        <taxon>Streptomyces</taxon>
    </lineage>
</organism>
<dbReference type="AlphaFoldDB" id="A0AAT9HLQ0"/>
<evidence type="ECO:0000313" key="1">
    <source>
        <dbReference type="EMBL" id="BFO18355.1"/>
    </source>
</evidence>
<proteinExistence type="predicted"/>
<sequence length="71" mass="7530">MRVCLPGNKIVYKQISLPALLDGHTGHWVFTETPEGVVAHARHTATIKPSALPLLGRAPRSPMPGSTCAAC</sequence>